<dbReference type="Proteomes" id="UP000299102">
    <property type="component" value="Unassembled WGS sequence"/>
</dbReference>
<gene>
    <name evidence="2" type="ORF">EVAR_17710_1</name>
</gene>
<name>A0A4C1UT52_EUMVA</name>
<feature type="compositionally biased region" description="Low complexity" evidence="1">
    <location>
        <begin position="128"/>
        <end position="137"/>
    </location>
</feature>
<proteinExistence type="predicted"/>
<protein>
    <submittedName>
        <fullName evidence="2">Uncharacterized protein</fullName>
    </submittedName>
</protein>
<accession>A0A4C1UT52</accession>
<evidence type="ECO:0000256" key="1">
    <source>
        <dbReference type="SAM" id="MobiDB-lite"/>
    </source>
</evidence>
<feature type="compositionally biased region" description="Basic residues" evidence="1">
    <location>
        <begin position="138"/>
        <end position="161"/>
    </location>
</feature>
<keyword evidence="3" id="KW-1185">Reference proteome</keyword>
<evidence type="ECO:0000313" key="3">
    <source>
        <dbReference type="Proteomes" id="UP000299102"/>
    </source>
</evidence>
<organism evidence="2 3">
    <name type="scientific">Eumeta variegata</name>
    <name type="common">Bagworm moth</name>
    <name type="synonym">Eumeta japonica</name>
    <dbReference type="NCBI Taxonomy" id="151549"/>
    <lineage>
        <taxon>Eukaryota</taxon>
        <taxon>Metazoa</taxon>
        <taxon>Ecdysozoa</taxon>
        <taxon>Arthropoda</taxon>
        <taxon>Hexapoda</taxon>
        <taxon>Insecta</taxon>
        <taxon>Pterygota</taxon>
        <taxon>Neoptera</taxon>
        <taxon>Endopterygota</taxon>
        <taxon>Lepidoptera</taxon>
        <taxon>Glossata</taxon>
        <taxon>Ditrysia</taxon>
        <taxon>Tineoidea</taxon>
        <taxon>Psychidae</taxon>
        <taxon>Oiketicinae</taxon>
        <taxon>Eumeta</taxon>
    </lineage>
</organism>
<reference evidence="2 3" key="1">
    <citation type="journal article" date="2019" name="Commun. Biol.">
        <title>The bagworm genome reveals a unique fibroin gene that provides high tensile strength.</title>
        <authorList>
            <person name="Kono N."/>
            <person name="Nakamura H."/>
            <person name="Ohtoshi R."/>
            <person name="Tomita M."/>
            <person name="Numata K."/>
            <person name="Arakawa K."/>
        </authorList>
    </citation>
    <scope>NUCLEOTIDE SEQUENCE [LARGE SCALE GENOMIC DNA]</scope>
</reference>
<feature type="region of interest" description="Disordered" evidence="1">
    <location>
        <begin position="128"/>
        <end position="161"/>
    </location>
</feature>
<evidence type="ECO:0000313" key="2">
    <source>
        <dbReference type="EMBL" id="GBP29172.1"/>
    </source>
</evidence>
<comment type="caution">
    <text evidence="2">The sequence shown here is derived from an EMBL/GenBank/DDBJ whole genome shotgun (WGS) entry which is preliminary data.</text>
</comment>
<dbReference type="AlphaFoldDB" id="A0A4C1UT52"/>
<sequence length="178" mass="20739">MACRQSGVDTWPMEESPFQPASEIKCIFFERAFTSRSRATSLACRVKRAYEEIQRYQRKCTLRAGTAPAGRAQPKQTGPELELDAVRLNLKIRNIDEHEPSPMHTKTARPQRPPNAVHVLRIKVPPSSAANAAWSPRRAQKGRRVRRRRPLMRARRRHKRKHTFYKRARALRRRGLLK</sequence>
<dbReference type="EMBL" id="BGZK01000216">
    <property type="protein sequence ID" value="GBP29172.1"/>
    <property type="molecule type" value="Genomic_DNA"/>
</dbReference>